<keyword evidence="4" id="KW-1185">Reference proteome</keyword>
<dbReference type="Gene3D" id="3.30.200.20">
    <property type="entry name" value="Phosphorylase Kinase, domain 1"/>
    <property type="match status" value="1"/>
</dbReference>
<dbReference type="CDD" id="cd05154">
    <property type="entry name" value="ACAD10_11_N-like"/>
    <property type="match status" value="1"/>
</dbReference>
<keyword evidence="3" id="KW-0808">Transferase</keyword>
<organism evidence="3 4">
    <name type="scientific">Roseibium aggregatum</name>
    <dbReference type="NCBI Taxonomy" id="187304"/>
    <lineage>
        <taxon>Bacteria</taxon>
        <taxon>Pseudomonadati</taxon>
        <taxon>Pseudomonadota</taxon>
        <taxon>Alphaproteobacteria</taxon>
        <taxon>Hyphomicrobiales</taxon>
        <taxon>Stappiaceae</taxon>
        <taxon>Roseibium</taxon>
    </lineage>
</organism>
<dbReference type="Gene3D" id="3.90.1200.10">
    <property type="match status" value="1"/>
</dbReference>
<dbReference type="InterPro" id="IPR011009">
    <property type="entry name" value="Kinase-like_dom_sf"/>
</dbReference>
<dbReference type="Pfam" id="PF01636">
    <property type="entry name" value="APH"/>
    <property type="match status" value="1"/>
</dbReference>
<dbReference type="EMBL" id="CXST01000002">
    <property type="protein sequence ID" value="CTQ44212.1"/>
    <property type="molecule type" value="Genomic_DNA"/>
</dbReference>
<evidence type="ECO:0000259" key="2">
    <source>
        <dbReference type="Pfam" id="PF01636"/>
    </source>
</evidence>
<reference evidence="4" key="1">
    <citation type="submission" date="2015-07" db="EMBL/GenBank/DDBJ databases">
        <authorList>
            <person name="Rodrigo-Torres Lidia"/>
            <person name="Arahal R.David."/>
        </authorList>
    </citation>
    <scope>NUCLEOTIDE SEQUENCE [LARGE SCALE GENOMIC DNA]</scope>
    <source>
        <strain evidence="4">CECT 4801</strain>
    </source>
</reference>
<evidence type="ECO:0000313" key="4">
    <source>
        <dbReference type="Proteomes" id="UP000048926"/>
    </source>
</evidence>
<dbReference type="GO" id="GO:0016740">
    <property type="term" value="F:transferase activity"/>
    <property type="evidence" value="ECO:0007669"/>
    <property type="project" value="UniProtKB-KW"/>
</dbReference>
<keyword evidence="1" id="KW-0812">Transmembrane</keyword>
<proteinExistence type="predicted"/>
<dbReference type="InterPro" id="IPR002575">
    <property type="entry name" value="Aminoglycoside_PTrfase"/>
</dbReference>
<sequence length="347" mass="37917">MGVPLMTPGTDLDLTALGSWLEGALPGFKGPLKAEKFNRGQSNPTFRLSAASGDYVLRRKPPGVLLKSAHAVEREFRVQKALAGSDVPVARMHVLCEDDSVIGSAFYVMDLVRGRNFDEPRLPDLDPQTRRGIYDELNRVLAAIHGIDLEARELADYGPGGNYYRRQIDRWTKQYRASETGPIPAMDELIAWLDANVPEDDGRRTLVHGDYRIDNLLFAVDGPACVAVLDWELSTIGHPFADLAALIMQWQHPPGTEGRGLAGVDRKSLGIPEDQDFIDAYCARMGLTGIPGFGFYLAFAFFRMGAILQGVKKRALDGNASNPELGLKLGESVPHYAAGGLKAARQG</sequence>
<protein>
    <submittedName>
        <fullName evidence="3">Putative aminoglycoside phosphotransferase</fullName>
        <ecNumber evidence="3">2.7.1.-</ecNumber>
    </submittedName>
</protein>
<dbReference type="RefSeq" id="WP_235814905.1">
    <property type="nucleotide sequence ID" value="NZ_CXST01000002.1"/>
</dbReference>
<name>A0A0M6Y290_9HYPH</name>
<keyword evidence="1" id="KW-1133">Transmembrane helix</keyword>
<dbReference type="PANTHER" id="PTHR47829:SF3">
    <property type="entry name" value="AMINOGLYCOSIDE PHOSPHOTRANSFERASE DOMAIN-CONTAINING PROTEIN"/>
    <property type="match status" value="1"/>
</dbReference>
<feature type="domain" description="Aminoglycoside phosphotransferase" evidence="2">
    <location>
        <begin position="34"/>
        <end position="257"/>
    </location>
</feature>
<dbReference type="SUPFAM" id="SSF56112">
    <property type="entry name" value="Protein kinase-like (PK-like)"/>
    <property type="match status" value="1"/>
</dbReference>
<evidence type="ECO:0000256" key="1">
    <source>
        <dbReference type="SAM" id="Phobius"/>
    </source>
</evidence>
<keyword evidence="1" id="KW-0472">Membrane</keyword>
<dbReference type="PANTHER" id="PTHR47829">
    <property type="entry name" value="HYDROLASE, PUTATIVE (AFU_ORTHOLOGUE AFUA_1G12880)-RELATED"/>
    <property type="match status" value="1"/>
</dbReference>
<accession>A0A0M6Y290</accession>
<feature type="transmembrane region" description="Helical" evidence="1">
    <location>
        <begin position="285"/>
        <end position="304"/>
    </location>
</feature>
<dbReference type="STRING" id="187304.B0E33_10735"/>
<dbReference type="EC" id="2.7.1.-" evidence="3"/>
<dbReference type="Proteomes" id="UP000048926">
    <property type="component" value="Unassembled WGS sequence"/>
</dbReference>
<gene>
    <name evidence="3" type="ORF">LAL4801_02654</name>
</gene>
<evidence type="ECO:0000313" key="3">
    <source>
        <dbReference type="EMBL" id="CTQ44212.1"/>
    </source>
</evidence>
<dbReference type="InterPro" id="IPR052898">
    <property type="entry name" value="ACAD10-like"/>
</dbReference>
<dbReference type="AlphaFoldDB" id="A0A0M6Y290"/>
<dbReference type="InterPro" id="IPR041726">
    <property type="entry name" value="ACAD10_11_N"/>
</dbReference>